<comment type="similarity">
    <text evidence="1">Belongs to the bacterial solute-binding protein 3 family.</text>
</comment>
<dbReference type="AlphaFoldDB" id="A0A9W4QT52"/>
<keyword evidence="2" id="KW-0732">Signal</keyword>
<evidence type="ECO:0000256" key="2">
    <source>
        <dbReference type="SAM" id="SignalP"/>
    </source>
</evidence>
<reference evidence="3 6" key="1">
    <citation type="submission" date="2022-07" db="EMBL/GenBank/DDBJ databases">
        <authorList>
            <person name="Criscuolo A."/>
        </authorList>
    </citation>
    <scope>NUCLEOTIDE SEQUENCE</scope>
    <source>
        <strain evidence="6">CIP 111951</strain>
        <strain evidence="3">CIP111854</strain>
        <strain evidence="4">CIP111951</strain>
    </source>
</reference>
<gene>
    <name evidence="3" type="ORF">PSECIP111854_00782</name>
    <name evidence="4" type="ORF">PSECIP111951_01595</name>
</gene>
<evidence type="ECO:0000313" key="4">
    <source>
        <dbReference type="EMBL" id="CAH9057110.1"/>
    </source>
</evidence>
<protein>
    <recommendedName>
        <fullName evidence="7">Solute-binding protein family 3/N-terminal domain-containing protein</fullName>
    </recommendedName>
</protein>
<accession>A0A9W4QT52</accession>
<dbReference type="EMBL" id="CAMAPC010000002">
    <property type="protein sequence ID" value="CAH9051614.1"/>
    <property type="molecule type" value="Genomic_DNA"/>
</dbReference>
<evidence type="ECO:0000313" key="3">
    <source>
        <dbReference type="EMBL" id="CAH9051614.1"/>
    </source>
</evidence>
<dbReference type="RefSeq" id="WP_261592759.1">
    <property type="nucleotide sequence ID" value="NZ_CAMAPC010000002.1"/>
</dbReference>
<sequence>MHYFFCFMWLITLALLSYAPAFATTRIVIASGEFADLTSQKAPNGGYINHLIVEAFNTQGINVKVEYLPWKRNYHLSKLGKYSASSFWTCYRSHQVDFLCSEPIYSGNMYLYYLKSRPIGDWSTLRDLEGSVFGITLGYEYTEAFWQAVDSGVLTANVASTDEQNLGMLLKGRVDVVVSSPYAMDWMLKNHPDKTLSKLVIRHTKALFPFTTHLLFPKSLSSSKQLKQSFNKGLTEVKLSGQWDKYWHALLRGAYNHE</sequence>
<evidence type="ECO:0008006" key="7">
    <source>
        <dbReference type="Google" id="ProtNLM"/>
    </source>
</evidence>
<feature type="signal peptide" evidence="2">
    <location>
        <begin position="1"/>
        <end position="23"/>
    </location>
</feature>
<evidence type="ECO:0000313" key="5">
    <source>
        <dbReference type="Proteomes" id="UP001152467"/>
    </source>
</evidence>
<keyword evidence="5" id="KW-1185">Reference proteome</keyword>
<organism evidence="3 5">
    <name type="scientific">Pseudoalteromonas holothuriae</name>
    <dbReference type="NCBI Taxonomy" id="2963714"/>
    <lineage>
        <taxon>Bacteria</taxon>
        <taxon>Pseudomonadati</taxon>
        <taxon>Pseudomonadota</taxon>
        <taxon>Gammaproteobacteria</taxon>
        <taxon>Alteromonadales</taxon>
        <taxon>Pseudoalteromonadaceae</taxon>
        <taxon>Pseudoalteromonas</taxon>
    </lineage>
</organism>
<dbReference type="PANTHER" id="PTHR35936:SF25">
    <property type="entry name" value="ABC TRANSPORTER SUBSTRATE-BINDING PROTEIN"/>
    <property type="match status" value="1"/>
</dbReference>
<dbReference type="Proteomes" id="UP001152485">
    <property type="component" value="Unassembled WGS sequence"/>
</dbReference>
<dbReference type="PANTHER" id="PTHR35936">
    <property type="entry name" value="MEMBRANE-BOUND LYTIC MUREIN TRANSGLYCOSYLASE F"/>
    <property type="match status" value="1"/>
</dbReference>
<evidence type="ECO:0000313" key="6">
    <source>
        <dbReference type="Proteomes" id="UP001152485"/>
    </source>
</evidence>
<feature type="chain" id="PRO_5040840208" description="Solute-binding protein family 3/N-terminal domain-containing protein" evidence="2">
    <location>
        <begin position="24"/>
        <end position="258"/>
    </location>
</feature>
<dbReference type="Proteomes" id="UP001152467">
    <property type="component" value="Unassembled WGS sequence"/>
</dbReference>
<proteinExistence type="inferred from homology"/>
<evidence type="ECO:0000256" key="1">
    <source>
        <dbReference type="ARBA" id="ARBA00010333"/>
    </source>
</evidence>
<dbReference type="Gene3D" id="3.40.190.10">
    <property type="entry name" value="Periplasmic binding protein-like II"/>
    <property type="match status" value="2"/>
</dbReference>
<dbReference type="SUPFAM" id="SSF53850">
    <property type="entry name" value="Periplasmic binding protein-like II"/>
    <property type="match status" value="1"/>
</dbReference>
<name>A0A9W4QT52_9GAMM</name>
<comment type="caution">
    <text evidence="3">The sequence shown here is derived from an EMBL/GenBank/DDBJ whole genome shotgun (WGS) entry which is preliminary data.</text>
</comment>
<dbReference type="EMBL" id="CAMAPD010000006">
    <property type="protein sequence ID" value="CAH9057110.1"/>
    <property type="molecule type" value="Genomic_DNA"/>
</dbReference>